<gene>
    <name evidence="1" type="ORF">PY06852</name>
</gene>
<dbReference type="EMBL" id="AABL01002391">
    <property type="protein sequence ID" value="EAA19147.1"/>
    <property type="molecule type" value="Genomic_DNA"/>
</dbReference>
<dbReference type="Proteomes" id="UP000008553">
    <property type="component" value="Unassembled WGS sequence"/>
</dbReference>
<dbReference type="PaxDb" id="73239-Q7R9L0"/>
<dbReference type="AlphaFoldDB" id="Q7R9L0"/>
<organism evidence="1 2">
    <name type="scientific">Plasmodium yoelii yoelii</name>
    <dbReference type="NCBI Taxonomy" id="73239"/>
    <lineage>
        <taxon>Eukaryota</taxon>
        <taxon>Sar</taxon>
        <taxon>Alveolata</taxon>
        <taxon>Apicomplexa</taxon>
        <taxon>Aconoidasida</taxon>
        <taxon>Haemosporida</taxon>
        <taxon>Plasmodiidae</taxon>
        <taxon>Plasmodium</taxon>
        <taxon>Plasmodium (Vinckeia)</taxon>
    </lineage>
</organism>
<evidence type="ECO:0000313" key="2">
    <source>
        <dbReference type="Proteomes" id="UP000008553"/>
    </source>
</evidence>
<name>Q7R9L0_PLAYO</name>
<comment type="caution">
    <text evidence="1">The sequence shown here is derived from an EMBL/GenBank/DDBJ whole genome shotgun (WGS) entry which is preliminary data.</text>
</comment>
<keyword evidence="2" id="KW-1185">Reference proteome</keyword>
<reference evidence="1 2" key="1">
    <citation type="journal article" date="2002" name="Nature">
        <title>Genome sequence and comparative analysis of the model rodent malaria parasite Plasmodium yoelii yoelii.</title>
        <authorList>
            <person name="Carlton J.M."/>
            <person name="Angiuoli S.V."/>
            <person name="Suh B.B."/>
            <person name="Kooij T.W."/>
            <person name="Pertea M."/>
            <person name="Silva J.C."/>
            <person name="Ermolaeva M.D."/>
            <person name="Allen J.E."/>
            <person name="Selengut J.D."/>
            <person name="Koo H.L."/>
            <person name="Peterson J.D."/>
            <person name="Pop M."/>
            <person name="Kosack D.S."/>
            <person name="Shumway M.F."/>
            <person name="Bidwell S.L."/>
            <person name="Shallom S.J."/>
            <person name="van Aken S.E."/>
            <person name="Riedmuller S.B."/>
            <person name="Feldblyum T.V."/>
            <person name="Cho J.K."/>
            <person name="Quackenbush J."/>
            <person name="Sedegah M."/>
            <person name="Shoaibi A."/>
            <person name="Cummings L.M."/>
            <person name="Florens L."/>
            <person name="Yates J.R."/>
            <person name="Raine J.D."/>
            <person name="Sinden R.E."/>
            <person name="Harris M.A."/>
            <person name="Cunningham D.A."/>
            <person name="Preiser P.R."/>
            <person name="Bergman L.W."/>
            <person name="Vaidya A.B."/>
            <person name="van Lin L.H."/>
            <person name="Janse C.J."/>
            <person name="Waters A.P."/>
            <person name="Smith H.O."/>
            <person name="White O.R."/>
            <person name="Salzberg S.L."/>
            <person name="Venter J.C."/>
            <person name="Fraser C.M."/>
            <person name="Hoffman S.L."/>
            <person name="Gardner M.J."/>
            <person name="Carucci D.J."/>
        </authorList>
    </citation>
    <scope>NUCLEOTIDE SEQUENCE [LARGE SCALE GENOMIC DNA]</scope>
    <source>
        <strain evidence="1 2">17XNL</strain>
    </source>
</reference>
<proteinExistence type="predicted"/>
<protein>
    <submittedName>
        <fullName evidence="1">Uncharacterized protein</fullName>
    </submittedName>
</protein>
<sequence>MLWVRIEIIFVEPIFG</sequence>
<dbReference type="InParanoid" id="Q7R9L0"/>
<evidence type="ECO:0000313" key="1">
    <source>
        <dbReference type="EMBL" id="EAA19147.1"/>
    </source>
</evidence>
<accession>Q7R9L0</accession>